<reference evidence="1 2" key="1">
    <citation type="submission" date="2023-05" db="EMBL/GenBank/DDBJ databases">
        <title>Comparative genomics reveals the evidence of polycyclic aromatic hydrocarbons degradation in moderately halophilic genus Pontibacillus.</title>
        <authorList>
            <person name="Yang H."/>
            <person name="Qian Z."/>
        </authorList>
    </citation>
    <scope>NUCLEOTIDE SEQUENCE [LARGE SCALE GENOMIC DNA]</scope>
    <source>
        <strain evidence="2">HN14</strain>
    </source>
</reference>
<evidence type="ECO:0000313" key="2">
    <source>
        <dbReference type="Proteomes" id="UP001236652"/>
    </source>
</evidence>
<gene>
    <name evidence="1" type="ORF">QNI29_13355</name>
</gene>
<protein>
    <submittedName>
        <fullName evidence="1">Uncharacterized protein</fullName>
    </submittedName>
</protein>
<sequence length="87" mass="10196">MKKPPLKGIREVKGPVIQEGDTEHNYTFTVTQPLPNDITAEEVTKLTNEKKRFRWIIANKDQNPIHIVNDIFLYVDYDPDNSRERNT</sequence>
<name>A0ABY8UST6_9BACI</name>
<dbReference type="EMBL" id="CP126446">
    <property type="protein sequence ID" value="WIF96735.1"/>
    <property type="molecule type" value="Genomic_DNA"/>
</dbReference>
<organism evidence="1 2">
    <name type="scientific">Pontibacillus chungwhensis</name>
    <dbReference type="NCBI Taxonomy" id="265426"/>
    <lineage>
        <taxon>Bacteria</taxon>
        <taxon>Bacillati</taxon>
        <taxon>Bacillota</taxon>
        <taxon>Bacilli</taxon>
        <taxon>Bacillales</taxon>
        <taxon>Bacillaceae</taxon>
        <taxon>Pontibacillus</taxon>
    </lineage>
</organism>
<dbReference type="RefSeq" id="WP_231417001.1">
    <property type="nucleotide sequence ID" value="NZ_CP126446.1"/>
</dbReference>
<evidence type="ECO:0000313" key="1">
    <source>
        <dbReference type="EMBL" id="WIF96735.1"/>
    </source>
</evidence>
<keyword evidence="2" id="KW-1185">Reference proteome</keyword>
<accession>A0ABY8UST6</accession>
<dbReference type="Proteomes" id="UP001236652">
    <property type="component" value="Chromosome"/>
</dbReference>
<proteinExistence type="predicted"/>